<evidence type="ECO:0000256" key="12">
    <source>
        <dbReference type="ARBA" id="ARBA00023277"/>
    </source>
</evidence>
<evidence type="ECO:0000256" key="2">
    <source>
        <dbReference type="ARBA" id="ARBA00004881"/>
    </source>
</evidence>
<keyword evidence="11" id="KW-0294">Fucose metabolism</keyword>
<comment type="subcellular location">
    <subcellularLocation>
        <location evidence="1">Membrane</location>
        <topology evidence="1">Single-pass type II membrane protein</topology>
    </subcellularLocation>
</comment>
<keyword evidence="4" id="KW-0328">Glycosyltransferase</keyword>
<evidence type="ECO:0000256" key="6">
    <source>
        <dbReference type="ARBA" id="ARBA00022692"/>
    </source>
</evidence>
<comment type="similarity">
    <text evidence="3">Belongs to the glycosyltransferase GT106 family.</text>
</comment>
<evidence type="ECO:0000256" key="8">
    <source>
        <dbReference type="ARBA" id="ARBA00022989"/>
    </source>
</evidence>
<dbReference type="PANTHER" id="PTHR31741">
    <property type="entry name" value="OS02G0726500 PROTEIN-RELATED"/>
    <property type="match status" value="1"/>
</dbReference>
<keyword evidence="7" id="KW-0735">Signal-anchor</keyword>
<dbReference type="PANTHER" id="PTHR31741:SF51">
    <property type="entry name" value="RHAMNOGALACTURONAN I RHAMNOSYLTRANSFERASE 1"/>
    <property type="match status" value="1"/>
</dbReference>
<dbReference type="InterPro" id="IPR024709">
    <property type="entry name" value="FucosylTrfase_pln"/>
</dbReference>
<reference evidence="15 16" key="1">
    <citation type="submission" date="2023-12" db="EMBL/GenBank/DDBJ databases">
        <title>A high-quality genome assembly for Dillenia turbinata (Dilleniales).</title>
        <authorList>
            <person name="Chanderbali A."/>
        </authorList>
    </citation>
    <scope>NUCLEOTIDE SEQUENCE [LARGE SCALE GENOMIC DNA]</scope>
    <source>
        <strain evidence="15">LSX21</strain>
        <tissue evidence="15">Leaf</tissue>
    </source>
</reference>
<dbReference type="InterPro" id="IPR019378">
    <property type="entry name" value="GDP-Fuc_O-FucTrfase"/>
</dbReference>
<evidence type="ECO:0000256" key="3">
    <source>
        <dbReference type="ARBA" id="ARBA00007737"/>
    </source>
</evidence>
<organism evidence="15 16">
    <name type="scientific">Dillenia turbinata</name>
    <dbReference type="NCBI Taxonomy" id="194707"/>
    <lineage>
        <taxon>Eukaryota</taxon>
        <taxon>Viridiplantae</taxon>
        <taxon>Streptophyta</taxon>
        <taxon>Embryophyta</taxon>
        <taxon>Tracheophyta</taxon>
        <taxon>Spermatophyta</taxon>
        <taxon>Magnoliopsida</taxon>
        <taxon>eudicotyledons</taxon>
        <taxon>Gunneridae</taxon>
        <taxon>Pentapetalae</taxon>
        <taxon>Dilleniales</taxon>
        <taxon>Dilleniaceae</taxon>
        <taxon>Dillenia</taxon>
    </lineage>
</organism>
<evidence type="ECO:0000256" key="13">
    <source>
        <dbReference type="ARBA" id="ARBA00030350"/>
    </source>
</evidence>
<comment type="pathway">
    <text evidence="2">Glycan metabolism.</text>
</comment>
<dbReference type="GO" id="GO:0006004">
    <property type="term" value="P:fucose metabolic process"/>
    <property type="evidence" value="ECO:0007669"/>
    <property type="project" value="UniProtKB-KW"/>
</dbReference>
<feature type="transmembrane region" description="Helical" evidence="14">
    <location>
        <begin position="27"/>
        <end position="51"/>
    </location>
</feature>
<evidence type="ECO:0000313" key="15">
    <source>
        <dbReference type="EMBL" id="KAK6931272.1"/>
    </source>
</evidence>
<evidence type="ECO:0000256" key="5">
    <source>
        <dbReference type="ARBA" id="ARBA00022679"/>
    </source>
</evidence>
<keyword evidence="6 14" id="KW-0812">Transmembrane</keyword>
<proteinExistence type="inferred from homology"/>
<evidence type="ECO:0000256" key="7">
    <source>
        <dbReference type="ARBA" id="ARBA00022968"/>
    </source>
</evidence>
<sequence length="349" mass="40470">MEVRSEGIQVRCDKLPTPLQRTRLQVWFFRVCSSILLWTCLVQLFAVWELWHPHLLNGLSHKLSRVTHIPLPADQPLVYSSPPPFLPSRVYKSNGFLKVSDFDDIFDVRHFIDSLRDEVRIIRRLPKKLSNKHGYKPLLMPPVSWSNEKYYLRQILPLFGKHKVIHFNKTDSRLANNGLPLELQRLRYAYPWWREKEIVSEEKRAHGLCPLTPGETALVLRALGFDKNTQFYIASGEIYGGERRLAALKAEFPRIVSWLQENHHTRSETTCSVVGYNKTLPWDGFAVAVRLAHEKRVGQPTRRKVIVEKPKEEDYFYSNPQECLCESISCDDLLGSVNSSKTEATSQFV</sequence>
<keyword evidence="16" id="KW-1185">Reference proteome</keyword>
<accession>A0AAN8VPY8</accession>
<dbReference type="GO" id="GO:0016757">
    <property type="term" value="F:glycosyltransferase activity"/>
    <property type="evidence" value="ECO:0007669"/>
    <property type="project" value="UniProtKB-KW"/>
</dbReference>
<dbReference type="EMBL" id="JBAMMX010000011">
    <property type="protein sequence ID" value="KAK6931272.1"/>
    <property type="molecule type" value="Genomic_DNA"/>
</dbReference>
<dbReference type="PIRSF" id="PIRSF009360">
    <property type="entry name" value="UCP009360"/>
    <property type="match status" value="1"/>
</dbReference>
<evidence type="ECO:0000256" key="11">
    <source>
        <dbReference type="ARBA" id="ARBA00023253"/>
    </source>
</evidence>
<comment type="caution">
    <text evidence="15">The sequence shown here is derived from an EMBL/GenBank/DDBJ whole genome shotgun (WGS) entry which is preliminary data.</text>
</comment>
<dbReference type="Pfam" id="PF10250">
    <property type="entry name" value="O-FucT"/>
    <property type="match status" value="2"/>
</dbReference>
<keyword evidence="12" id="KW-0119">Carbohydrate metabolism</keyword>
<name>A0AAN8VPY8_9MAGN</name>
<dbReference type="Proteomes" id="UP001370490">
    <property type="component" value="Unassembled WGS sequence"/>
</dbReference>
<evidence type="ECO:0000256" key="14">
    <source>
        <dbReference type="SAM" id="Phobius"/>
    </source>
</evidence>
<evidence type="ECO:0000313" key="16">
    <source>
        <dbReference type="Proteomes" id="UP001370490"/>
    </source>
</evidence>
<keyword evidence="5" id="KW-0808">Transferase</keyword>
<evidence type="ECO:0000256" key="9">
    <source>
        <dbReference type="ARBA" id="ARBA00023136"/>
    </source>
</evidence>
<evidence type="ECO:0000256" key="10">
    <source>
        <dbReference type="ARBA" id="ARBA00023180"/>
    </source>
</evidence>
<gene>
    <name evidence="15" type="ORF">RJ641_003065</name>
</gene>
<protein>
    <recommendedName>
        <fullName evidence="13">O-fucosyltransferase family protein</fullName>
    </recommendedName>
</protein>
<keyword evidence="10" id="KW-0325">Glycoprotein</keyword>
<keyword evidence="9 14" id="KW-0472">Membrane</keyword>
<keyword evidence="8 14" id="KW-1133">Transmembrane helix</keyword>
<dbReference type="AlphaFoldDB" id="A0AAN8VPY8"/>
<evidence type="ECO:0000256" key="1">
    <source>
        <dbReference type="ARBA" id="ARBA00004606"/>
    </source>
</evidence>
<evidence type="ECO:0000256" key="4">
    <source>
        <dbReference type="ARBA" id="ARBA00022676"/>
    </source>
</evidence>
<dbReference type="GO" id="GO:0009507">
    <property type="term" value="C:chloroplast"/>
    <property type="evidence" value="ECO:0007669"/>
    <property type="project" value="TreeGrafter"/>
</dbReference>
<dbReference type="GO" id="GO:0016020">
    <property type="term" value="C:membrane"/>
    <property type="evidence" value="ECO:0007669"/>
    <property type="project" value="UniProtKB-SubCell"/>
</dbReference>